<evidence type="ECO:0000256" key="6">
    <source>
        <dbReference type="PROSITE-ProRule" id="PRU00703"/>
    </source>
</evidence>
<dbReference type="SUPFAM" id="SSF54631">
    <property type="entry name" value="CBS-domain pair"/>
    <property type="match status" value="1"/>
</dbReference>
<dbReference type="Pfam" id="PF00571">
    <property type="entry name" value="CBS"/>
    <property type="match status" value="2"/>
</dbReference>
<evidence type="ECO:0000256" key="4">
    <source>
        <dbReference type="PIRSR" id="PIRSR000130-3"/>
    </source>
</evidence>
<gene>
    <name evidence="8" type="ORF">UT08_C0004G0049</name>
</gene>
<dbReference type="GO" id="GO:0005737">
    <property type="term" value="C:cytoplasm"/>
    <property type="evidence" value="ECO:0007669"/>
    <property type="project" value="TreeGrafter"/>
</dbReference>
<dbReference type="CDD" id="cd00381">
    <property type="entry name" value="IMPDH"/>
    <property type="match status" value="1"/>
</dbReference>
<feature type="domain" description="CBS" evidence="7">
    <location>
        <begin position="180"/>
        <end position="244"/>
    </location>
</feature>
<keyword evidence="1" id="KW-0560">Oxidoreductase</keyword>
<dbReference type="InterPro" id="IPR001093">
    <property type="entry name" value="IMP_DH_GMPRt"/>
</dbReference>
<dbReference type="GO" id="GO:0003938">
    <property type="term" value="F:IMP dehydrogenase activity"/>
    <property type="evidence" value="ECO:0007669"/>
    <property type="project" value="InterPro"/>
</dbReference>
<evidence type="ECO:0000256" key="5">
    <source>
        <dbReference type="PIRSR" id="PIRSR000130-4"/>
    </source>
</evidence>
<feature type="active site" description="Thioimidate intermediate" evidence="3">
    <location>
        <position position="338"/>
    </location>
</feature>
<dbReference type="Pfam" id="PF00478">
    <property type="entry name" value="IMPDH"/>
    <property type="match status" value="1"/>
</dbReference>
<dbReference type="STRING" id="1618570.UT08_C0004G0049"/>
<organism evidence="8 9">
    <name type="scientific">Candidatus Woesebacteria bacterium GW2011_GWB1_38_8</name>
    <dbReference type="NCBI Taxonomy" id="1618570"/>
    <lineage>
        <taxon>Bacteria</taxon>
        <taxon>Candidatus Woeseibacteriota</taxon>
    </lineage>
</organism>
<dbReference type="EMBL" id="LBVL01000004">
    <property type="protein sequence ID" value="KKQ85737.1"/>
    <property type="molecule type" value="Genomic_DNA"/>
</dbReference>
<sequence length="508" mass="55104">MTIVILCRIMFWEVYMKNKKIAYYNNDAALAFSDVYLIPLYSDIKSRFGDQIDTTTSVALGAPKLKIPFISAGMDTVTEDAMAEIMALNGGIGEIHRNNTPEEQAELVRMVKEKMRLMEKNPPMVSESATIGDALSVLEKRNRGYVIVYPGTSFKGKFSGMATSKDFLAGNSDTPIKDVMTPFEGGNKRKLITGDESTTLAKAVEIMESSRIEKLPIINKSKNLLGVYTLKDSQHLIKYPNAATDAQGRLMVGAAIGVHEIDVERALKLVDAGVDILFLDIAHGHSIHTKAMVKRLKLNEKIKTPLVIGNFATSEGVLFAEDIGADGIKVGIGPGFSCKTRNVAGTGVPQVTAILEAKNALLRKRNAPPLIADGGLREPGDAPKAIACGADAIMTGHLLVATDKSPGELIKIGGILQKRYSGMASKRVFQERKRLGDSTTNPNLYTPEGREVFIPYQGSTQDFLNEYIGGFRSAMSYAGAHSISEMQDARLIHVSGYGSNEQARPLSS</sequence>
<protein>
    <submittedName>
        <fullName evidence="8">Inosine-5'-monophosphate dehydrogenase</fullName>
    </submittedName>
</protein>
<evidence type="ECO:0000256" key="1">
    <source>
        <dbReference type="ARBA" id="ARBA00023002"/>
    </source>
</evidence>
<feature type="active site" description="Proton acceptor" evidence="3">
    <location>
        <position position="434"/>
    </location>
</feature>
<feature type="binding site" description="in other chain" evidence="5">
    <location>
        <position position="338"/>
    </location>
    <ligand>
        <name>K(+)</name>
        <dbReference type="ChEBI" id="CHEBI:29103"/>
        <note>ligand shared between two tetrameric partners</note>
    </ligand>
</feature>
<accession>A0A0G0L3Z6</accession>
<dbReference type="InterPro" id="IPR013785">
    <property type="entry name" value="Aldolase_TIM"/>
</dbReference>
<evidence type="ECO:0000256" key="2">
    <source>
        <dbReference type="ARBA" id="ARBA00023122"/>
    </source>
</evidence>
<dbReference type="SUPFAM" id="SSF51412">
    <property type="entry name" value="Inosine monophosphate dehydrogenase (IMPDH)"/>
    <property type="match status" value="1"/>
</dbReference>
<evidence type="ECO:0000259" key="7">
    <source>
        <dbReference type="PROSITE" id="PS51371"/>
    </source>
</evidence>
<keyword evidence="4" id="KW-0520">NAD</keyword>
<dbReference type="GO" id="GO:0006183">
    <property type="term" value="P:GTP biosynthetic process"/>
    <property type="evidence" value="ECO:0007669"/>
    <property type="project" value="TreeGrafter"/>
</dbReference>
<comment type="caution">
    <text evidence="8">The sequence shown here is derived from an EMBL/GenBank/DDBJ whole genome shotgun (WGS) entry which is preliminary data.</text>
</comment>
<proteinExistence type="predicted"/>
<dbReference type="PANTHER" id="PTHR11911:SF122">
    <property type="entry name" value="GMP REDUCTASE"/>
    <property type="match status" value="1"/>
</dbReference>
<dbReference type="SMART" id="SM00116">
    <property type="entry name" value="CBS"/>
    <property type="match status" value="2"/>
</dbReference>
<dbReference type="CDD" id="cd04601">
    <property type="entry name" value="CBS_pair_IMPDH"/>
    <property type="match status" value="1"/>
</dbReference>
<dbReference type="FunFam" id="3.20.20.70:FF:000424">
    <property type="entry name" value="Inosine-5'-monophosphate dehydrogenase 2"/>
    <property type="match status" value="1"/>
</dbReference>
<dbReference type="AlphaFoldDB" id="A0A0G0L3Z6"/>
<evidence type="ECO:0000256" key="3">
    <source>
        <dbReference type="PIRSR" id="PIRSR000130-1"/>
    </source>
</evidence>
<dbReference type="Proteomes" id="UP000034081">
    <property type="component" value="Unassembled WGS sequence"/>
</dbReference>
<dbReference type="InterPro" id="IPR046342">
    <property type="entry name" value="CBS_dom_sf"/>
</dbReference>
<feature type="binding site" evidence="4">
    <location>
        <begin position="331"/>
        <end position="333"/>
    </location>
    <ligand>
        <name>NAD(+)</name>
        <dbReference type="ChEBI" id="CHEBI:57540"/>
    </ligand>
</feature>
<keyword evidence="5" id="KW-0630">Potassium</keyword>
<feature type="domain" description="CBS" evidence="7">
    <location>
        <begin position="118"/>
        <end position="179"/>
    </location>
</feature>
<dbReference type="InterPro" id="IPR000644">
    <property type="entry name" value="CBS_dom"/>
</dbReference>
<feature type="binding site" description="in other chain" evidence="5">
    <location>
        <position position="333"/>
    </location>
    <ligand>
        <name>K(+)</name>
        <dbReference type="ChEBI" id="CHEBI:29103"/>
        <note>ligand shared between two tetrameric partners</note>
    </ligand>
</feature>
<keyword evidence="2 6" id="KW-0129">CBS domain</keyword>
<dbReference type="PATRIC" id="fig|1618570.3.peg.459"/>
<evidence type="ECO:0000313" key="9">
    <source>
        <dbReference type="Proteomes" id="UP000034081"/>
    </source>
</evidence>
<dbReference type="SMART" id="SM01240">
    <property type="entry name" value="IMPDH"/>
    <property type="match status" value="1"/>
</dbReference>
<name>A0A0G0L3Z6_9BACT</name>
<feature type="binding site" evidence="4">
    <location>
        <begin position="280"/>
        <end position="282"/>
    </location>
    <ligand>
        <name>NAD(+)</name>
        <dbReference type="ChEBI" id="CHEBI:57540"/>
    </ligand>
</feature>
<reference evidence="8 9" key="1">
    <citation type="journal article" date="2015" name="Nature">
        <title>rRNA introns, odd ribosomes, and small enigmatic genomes across a large radiation of phyla.</title>
        <authorList>
            <person name="Brown C.T."/>
            <person name="Hug L.A."/>
            <person name="Thomas B.C."/>
            <person name="Sharon I."/>
            <person name="Castelle C.J."/>
            <person name="Singh A."/>
            <person name="Wilkins M.J."/>
            <person name="Williams K.H."/>
            <person name="Banfield J.F."/>
        </authorList>
    </citation>
    <scope>NUCLEOTIDE SEQUENCE [LARGE SCALE GENOMIC DNA]</scope>
</reference>
<dbReference type="Gene3D" id="3.20.20.70">
    <property type="entry name" value="Aldolase class I"/>
    <property type="match status" value="1"/>
</dbReference>
<dbReference type="PANTHER" id="PTHR11911">
    <property type="entry name" value="INOSINE-5-MONOPHOSPHATE DEHYDROGENASE RELATED"/>
    <property type="match status" value="1"/>
</dbReference>
<dbReference type="InterPro" id="IPR005990">
    <property type="entry name" value="IMP_DH"/>
</dbReference>
<evidence type="ECO:0000313" key="8">
    <source>
        <dbReference type="EMBL" id="KKQ85737.1"/>
    </source>
</evidence>
<feature type="binding site" description="in other chain" evidence="5">
    <location>
        <position position="335"/>
    </location>
    <ligand>
        <name>K(+)</name>
        <dbReference type="ChEBI" id="CHEBI:29103"/>
        <note>ligand shared between two tetrameric partners</note>
    </ligand>
</feature>
<dbReference type="PIRSF" id="PIRSF000130">
    <property type="entry name" value="IMPDH"/>
    <property type="match status" value="1"/>
</dbReference>
<dbReference type="PROSITE" id="PS51371">
    <property type="entry name" value="CBS"/>
    <property type="match status" value="2"/>
</dbReference>